<evidence type="ECO:0000313" key="1">
    <source>
        <dbReference type="EMBL" id="MPC85684.1"/>
    </source>
</evidence>
<dbReference type="Proteomes" id="UP000324222">
    <property type="component" value="Unassembled WGS sequence"/>
</dbReference>
<dbReference type="AlphaFoldDB" id="A0A5B7IZP6"/>
<proteinExistence type="predicted"/>
<dbReference type="EMBL" id="VSRR010069199">
    <property type="protein sequence ID" value="MPC85684.1"/>
    <property type="molecule type" value="Genomic_DNA"/>
</dbReference>
<name>A0A5B7IZP6_PORTR</name>
<comment type="caution">
    <text evidence="1">The sequence shown here is derived from an EMBL/GenBank/DDBJ whole genome shotgun (WGS) entry which is preliminary data.</text>
</comment>
<organism evidence="1 2">
    <name type="scientific">Portunus trituberculatus</name>
    <name type="common">Swimming crab</name>
    <name type="synonym">Neptunus trituberculatus</name>
    <dbReference type="NCBI Taxonomy" id="210409"/>
    <lineage>
        <taxon>Eukaryota</taxon>
        <taxon>Metazoa</taxon>
        <taxon>Ecdysozoa</taxon>
        <taxon>Arthropoda</taxon>
        <taxon>Crustacea</taxon>
        <taxon>Multicrustacea</taxon>
        <taxon>Malacostraca</taxon>
        <taxon>Eumalacostraca</taxon>
        <taxon>Eucarida</taxon>
        <taxon>Decapoda</taxon>
        <taxon>Pleocyemata</taxon>
        <taxon>Brachyura</taxon>
        <taxon>Eubrachyura</taxon>
        <taxon>Portunoidea</taxon>
        <taxon>Portunidae</taxon>
        <taxon>Portuninae</taxon>
        <taxon>Portunus</taxon>
    </lineage>
</organism>
<reference evidence="1 2" key="1">
    <citation type="submission" date="2019-05" db="EMBL/GenBank/DDBJ databases">
        <title>Another draft genome of Portunus trituberculatus and its Hox gene families provides insights of decapod evolution.</title>
        <authorList>
            <person name="Jeong J.-H."/>
            <person name="Song I."/>
            <person name="Kim S."/>
            <person name="Choi T."/>
            <person name="Kim D."/>
            <person name="Ryu S."/>
            <person name="Kim W."/>
        </authorList>
    </citation>
    <scope>NUCLEOTIDE SEQUENCE [LARGE SCALE GENOMIC DNA]</scope>
    <source>
        <tissue evidence="1">Muscle</tissue>
    </source>
</reference>
<accession>A0A5B7IZP6</accession>
<sequence>MTKKVLKCTAVNVRHRPLTAPHAKLARMWHVSSTMPGTLLLPTTVPTPRPPRRPRFPPVLVFLLRFTRLYSVNL</sequence>
<evidence type="ECO:0000313" key="2">
    <source>
        <dbReference type="Proteomes" id="UP000324222"/>
    </source>
</evidence>
<gene>
    <name evidence="1" type="ORF">E2C01_080468</name>
</gene>
<protein>
    <submittedName>
        <fullName evidence="1">Uncharacterized protein</fullName>
    </submittedName>
</protein>
<keyword evidence="2" id="KW-1185">Reference proteome</keyword>